<dbReference type="KEGG" id="ome:OLMES_4647"/>
<dbReference type="InterPro" id="IPR014710">
    <property type="entry name" value="RmlC-like_jellyroll"/>
</dbReference>
<organism evidence="2 3">
    <name type="scientific">Oleiphilus messinensis</name>
    <dbReference type="NCBI Taxonomy" id="141451"/>
    <lineage>
        <taxon>Bacteria</taxon>
        <taxon>Pseudomonadati</taxon>
        <taxon>Pseudomonadota</taxon>
        <taxon>Gammaproteobacteria</taxon>
        <taxon>Oceanospirillales</taxon>
        <taxon>Oleiphilaceae</taxon>
        <taxon>Oleiphilus</taxon>
    </lineage>
</organism>
<evidence type="ECO:0000259" key="1">
    <source>
        <dbReference type="Pfam" id="PF07883"/>
    </source>
</evidence>
<proteinExistence type="predicted"/>
<evidence type="ECO:0000313" key="2">
    <source>
        <dbReference type="EMBL" id="ARU58642.1"/>
    </source>
</evidence>
<name>A0A1Y0IDQ1_9GAMM</name>
<gene>
    <name evidence="2" type="ORF">OLMES_4647</name>
</gene>
<dbReference type="InterPro" id="IPR011051">
    <property type="entry name" value="RmlC_Cupin_sf"/>
</dbReference>
<dbReference type="EMBL" id="CP021425">
    <property type="protein sequence ID" value="ARU58642.1"/>
    <property type="molecule type" value="Genomic_DNA"/>
</dbReference>
<dbReference type="RefSeq" id="WP_087463398.1">
    <property type="nucleotide sequence ID" value="NZ_CP021425.1"/>
</dbReference>
<dbReference type="InterPro" id="IPR013096">
    <property type="entry name" value="Cupin_2"/>
</dbReference>
<dbReference type="OrthoDB" id="9798585at2"/>
<protein>
    <submittedName>
        <fullName evidence="2">Lipid A 3-O-deacylase</fullName>
    </submittedName>
</protein>
<dbReference type="CDD" id="cd06981">
    <property type="entry name" value="cupin_reut_a1446"/>
    <property type="match status" value="1"/>
</dbReference>
<dbReference type="AlphaFoldDB" id="A0A1Y0IDQ1"/>
<dbReference type="SUPFAM" id="SSF51182">
    <property type="entry name" value="RmlC-like cupins"/>
    <property type="match status" value="1"/>
</dbReference>
<dbReference type="Pfam" id="PF07883">
    <property type="entry name" value="Cupin_2"/>
    <property type="match status" value="1"/>
</dbReference>
<sequence length="111" mass="12759">MLTNLFANLPEDLSEEIFEPLLKSGKVLIERIVSYGHSSPAQGWYDQAQEEWVVLLKGEAKIRLRENDELVHLQPGDFLHLPAHCCHRVEWTVPDTETIWLAVHISESEKS</sequence>
<keyword evidence="3" id="KW-1185">Reference proteome</keyword>
<feature type="domain" description="Cupin type-2" evidence="1">
    <location>
        <begin position="47"/>
        <end position="103"/>
    </location>
</feature>
<evidence type="ECO:0000313" key="3">
    <source>
        <dbReference type="Proteomes" id="UP000196027"/>
    </source>
</evidence>
<dbReference type="Gene3D" id="2.60.120.10">
    <property type="entry name" value="Jelly Rolls"/>
    <property type="match status" value="1"/>
</dbReference>
<reference evidence="2 3" key="1">
    <citation type="submission" date="2017-05" db="EMBL/GenBank/DDBJ databases">
        <title>Genomic insights into alkan degradation activity of Oleiphilus messinensis.</title>
        <authorList>
            <person name="Kozyavkin S.A."/>
            <person name="Slesarev A.I."/>
            <person name="Golyshin P.N."/>
            <person name="Korzhenkov A."/>
            <person name="Golyshina O.N."/>
            <person name="Toshchakov S.V."/>
        </authorList>
    </citation>
    <scope>NUCLEOTIDE SEQUENCE [LARGE SCALE GENOMIC DNA]</scope>
    <source>
        <strain evidence="2 3">ME102</strain>
    </source>
</reference>
<dbReference type="Proteomes" id="UP000196027">
    <property type="component" value="Chromosome"/>
</dbReference>
<accession>A0A1Y0IDQ1</accession>